<protein>
    <submittedName>
        <fullName evidence="2">Alpha/beta-hydrolase</fullName>
    </submittedName>
</protein>
<dbReference type="OrthoDB" id="19657at2759"/>
<name>A0A0D7BFB7_9AGAR</name>
<dbReference type="InterPro" id="IPR000073">
    <property type="entry name" value="AB_hydrolase_1"/>
</dbReference>
<keyword evidence="2" id="KW-0378">Hydrolase</keyword>
<dbReference type="STRING" id="1314674.A0A0D7BFB7"/>
<dbReference type="InterPro" id="IPR029058">
    <property type="entry name" value="AB_hydrolase_fold"/>
</dbReference>
<dbReference type="Gene3D" id="3.40.50.1820">
    <property type="entry name" value="alpha/beta hydrolase"/>
    <property type="match status" value="1"/>
</dbReference>
<dbReference type="PANTHER" id="PTHR43798">
    <property type="entry name" value="MONOACYLGLYCEROL LIPASE"/>
    <property type="match status" value="1"/>
</dbReference>
<dbReference type="PANTHER" id="PTHR43798:SF33">
    <property type="entry name" value="HYDROLASE, PUTATIVE (AFU_ORTHOLOGUE AFUA_2G14860)-RELATED"/>
    <property type="match status" value="1"/>
</dbReference>
<sequence length="291" mass="31915">MPTIKIKPTAGTLHVSYNISTPTNTNAKTIDPKLPTILFLHPVYIASELFHGQFADRHLRQFNLVALDLRAHGETGGDCPLKKWNQEAAADDIAKFMDALKLPACHIFGLSMGTIIALQLAVSHPKKVLSLFLVSPLGLAEPEDVAAGREEIGEYWSEGLRTNDDAALSDAVHGALQLAFNNAQTNIAAAVTARAVPNAMKNWTKKNIDSYNVGTVKFFTDRKEHSRETLSKFKFPVHLAHCMDDVAYPLEFTEAFLAQLKDAGVNTTFSTIPDAPHFGCVTHPEMFVFSS</sequence>
<reference evidence="2 3" key="1">
    <citation type="journal article" date="2015" name="Fungal Genet. Biol.">
        <title>Evolution of novel wood decay mechanisms in Agaricales revealed by the genome sequences of Fistulina hepatica and Cylindrobasidium torrendii.</title>
        <authorList>
            <person name="Floudas D."/>
            <person name="Held B.W."/>
            <person name="Riley R."/>
            <person name="Nagy L.G."/>
            <person name="Koehler G."/>
            <person name="Ransdell A.S."/>
            <person name="Younus H."/>
            <person name="Chow J."/>
            <person name="Chiniquy J."/>
            <person name="Lipzen A."/>
            <person name="Tritt A."/>
            <person name="Sun H."/>
            <person name="Haridas S."/>
            <person name="LaButti K."/>
            <person name="Ohm R.A."/>
            <person name="Kues U."/>
            <person name="Blanchette R.A."/>
            <person name="Grigoriev I.V."/>
            <person name="Minto R.E."/>
            <person name="Hibbett D.S."/>
        </authorList>
    </citation>
    <scope>NUCLEOTIDE SEQUENCE [LARGE SCALE GENOMIC DNA]</scope>
    <source>
        <strain evidence="2 3">FP15055 ss-10</strain>
    </source>
</reference>
<feature type="domain" description="AB hydrolase-1" evidence="1">
    <location>
        <begin position="35"/>
        <end position="284"/>
    </location>
</feature>
<accession>A0A0D7BFB7</accession>
<proteinExistence type="predicted"/>
<dbReference type="InterPro" id="IPR050266">
    <property type="entry name" value="AB_hydrolase_sf"/>
</dbReference>
<gene>
    <name evidence="2" type="ORF">CYLTODRAFT_350712</name>
</gene>
<evidence type="ECO:0000259" key="1">
    <source>
        <dbReference type="Pfam" id="PF00561"/>
    </source>
</evidence>
<organism evidence="2 3">
    <name type="scientific">Cylindrobasidium torrendii FP15055 ss-10</name>
    <dbReference type="NCBI Taxonomy" id="1314674"/>
    <lineage>
        <taxon>Eukaryota</taxon>
        <taxon>Fungi</taxon>
        <taxon>Dikarya</taxon>
        <taxon>Basidiomycota</taxon>
        <taxon>Agaricomycotina</taxon>
        <taxon>Agaricomycetes</taxon>
        <taxon>Agaricomycetidae</taxon>
        <taxon>Agaricales</taxon>
        <taxon>Marasmiineae</taxon>
        <taxon>Physalacriaceae</taxon>
        <taxon>Cylindrobasidium</taxon>
    </lineage>
</organism>
<dbReference type="GO" id="GO:0016020">
    <property type="term" value="C:membrane"/>
    <property type="evidence" value="ECO:0007669"/>
    <property type="project" value="TreeGrafter"/>
</dbReference>
<dbReference type="AlphaFoldDB" id="A0A0D7BFB7"/>
<dbReference type="GO" id="GO:0016787">
    <property type="term" value="F:hydrolase activity"/>
    <property type="evidence" value="ECO:0007669"/>
    <property type="project" value="UniProtKB-KW"/>
</dbReference>
<dbReference type="Proteomes" id="UP000054007">
    <property type="component" value="Unassembled WGS sequence"/>
</dbReference>
<evidence type="ECO:0000313" key="2">
    <source>
        <dbReference type="EMBL" id="KIY68819.1"/>
    </source>
</evidence>
<dbReference type="SUPFAM" id="SSF53474">
    <property type="entry name" value="alpha/beta-Hydrolases"/>
    <property type="match status" value="1"/>
</dbReference>
<evidence type="ECO:0000313" key="3">
    <source>
        <dbReference type="Proteomes" id="UP000054007"/>
    </source>
</evidence>
<dbReference type="EMBL" id="KN880495">
    <property type="protein sequence ID" value="KIY68819.1"/>
    <property type="molecule type" value="Genomic_DNA"/>
</dbReference>
<keyword evidence="3" id="KW-1185">Reference proteome</keyword>
<dbReference type="Pfam" id="PF00561">
    <property type="entry name" value="Abhydrolase_1"/>
    <property type="match status" value="1"/>
</dbReference>